<evidence type="ECO:0000259" key="2">
    <source>
        <dbReference type="PROSITE" id="PS51186"/>
    </source>
</evidence>
<organism evidence="3 4">
    <name type="scientific">Micromonospora echinaurantiaca</name>
    <dbReference type="NCBI Taxonomy" id="47857"/>
    <lineage>
        <taxon>Bacteria</taxon>
        <taxon>Bacillati</taxon>
        <taxon>Actinomycetota</taxon>
        <taxon>Actinomycetes</taxon>
        <taxon>Micromonosporales</taxon>
        <taxon>Micromonosporaceae</taxon>
        <taxon>Micromonospora</taxon>
    </lineage>
</organism>
<dbReference type="EMBL" id="LT607750">
    <property type="protein sequence ID" value="SCG58158.1"/>
    <property type="molecule type" value="Genomic_DNA"/>
</dbReference>
<evidence type="ECO:0000256" key="1">
    <source>
        <dbReference type="SAM" id="MobiDB-lite"/>
    </source>
</evidence>
<dbReference type="Gene3D" id="3.40.630.30">
    <property type="match status" value="1"/>
</dbReference>
<evidence type="ECO:0000313" key="3">
    <source>
        <dbReference type="EMBL" id="SCG58158.1"/>
    </source>
</evidence>
<dbReference type="Proteomes" id="UP000198217">
    <property type="component" value="Chromosome I"/>
</dbReference>
<dbReference type="Pfam" id="PF13508">
    <property type="entry name" value="Acetyltransf_7"/>
    <property type="match status" value="1"/>
</dbReference>
<dbReference type="InterPro" id="IPR016181">
    <property type="entry name" value="Acyl_CoA_acyltransferase"/>
</dbReference>
<dbReference type="RefSeq" id="WP_088994652.1">
    <property type="nucleotide sequence ID" value="NZ_LT607750.1"/>
</dbReference>
<feature type="compositionally biased region" description="Polar residues" evidence="1">
    <location>
        <begin position="202"/>
        <end position="218"/>
    </location>
</feature>
<reference evidence="3 4" key="1">
    <citation type="submission" date="2016-06" db="EMBL/GenBank/DDBJ databases">
        <authorList>
            <person name="Kjaerup R.B."/>
            <person name="Dalgaard T.S."/>
            <person name="Juul-Madsen H.R."/>
        </authorList>
    </citation>
    <scope>NUCLEOTIDE SEQUENCE [LARGE SCALE GENOMIC DNA]</scope>
    <source>
        <strain evidence="3 4">DSM 43904</strain>
    </source>
</reference>
<name>A0A1C5IIC9_9ACTN</name>
<dbReference type="AlphaFoldDB" id="A0A1C5IIC9"/>
<dbReference type="InterPro" id="IPR000182">
    <property type="entry name" value="GNAT_dom"/>
</dbReference>
<dbReference type="PANTHER" id="PTHR42791:SF1">
    <property type="entry name" value="N-ACETYLTRANSFERASE DOMAIN-CONTAINING PROTEIN"/>
    <property type="match status" value="1"/>
</dbReference>
<evidence type="ECO:0000313" key="4">
    <source>
        <dbReference type="Proteomes" id="UP000198217"/>
    </source>
</evidence>
<feature type="region of interest" description="Disordered" evidence="1">
    <location>
        <begin position="172"/>
        <end position="218"/>
    </location>
</feature>
<gene>
    <name evidence="3" type="ORF">GA0070609_3417</name>
</gene>
<sequence length="218" mass="24478">MDTVPRIRAARWADKDPVAALIADALHPSPLAAWLVPDPAQRRRILADVLAIWVEHAMFFGDIYLTDDLTAATVGFHRYRPIPPPANYPIRLTDAAGPHADRFDILDQTLSLRRPTEPHYHLAFLAIQPKAQRTGRGTAMLAHHRNRIDRVDLPSWTDTTTAAQNLYARHGYTPRPTITLPDGPTIHPMRRNPDPGNDAWPLNTTRPTTTSHQQDIAI</sequence>
<dbReference type="SUPFAM" id="SSF55729">
    <property type="entry name" value="Acyl-CoA N-acyltransferases (Nat)"/>
    <property type="match status" value="1"/>
</dbReference>
<keyword evidence="4" id="KW-1185">Reference proteome</keyword>
<protein>
    <recommendedName>
        <fullName evidence="2">N-acetyltransferase domain-containing protein</fullName>
    </recommendedName>
</protein>
<accession>A0A1C5IIC9</accession>
<dbReference type="GO" id="GO:0016747">
    <property type="term" value="F:acyltransferase activity, transferring groups other than amino-acyl groups"/>
    <property type="evidence" value="ECO:0007669"/>
    <property type="project" value="InterPro"/>
</dbReference>
<proteinExistence type="predicted"/>
<dbReference type="PANTHER" id="PTHR42791">
    <property type="entry name" value="GNAT FAMILY ACETYLTRANSFERASE"/>
    <property type="match status" value="1"/>
</dbReference>
<dbReference type="InterPro" id="IPR052523">
    <property type="entry name" value="Trichothecene_AcTrans"/>
</dbReference>
<feature type="domain" description="N-acetyltransferase" evidence="2">
    <location>
        <begin position="5"/>
        <end position="194"/>
    </location>
</feature>
<dbReference type="PROSITE" id="PS51186">
    <property type="entry name" value="GNAT"/>
    <property type="match status" value="1"/>
</dbReference>